<dbReference type="RefSeq" id="WP_148648939.1">
    <property type="nucleotide sequence ID" value="NZ_CP011131.1"/>
</dbReference>
<accession>A0ABY3XC27</accession>
<name>A0ABY3XC27_9GAMM</name>
<organism evidence="1 2">
    <name type="scientific">Lysobacter gummosus</name>
    <dbReference type="NCBI Taxonomy" id="262324"/>
    <lineage>
        <taxon>Bacteria</taxon>
        <taxon>Pseudomonadati</taxon>
        <taxon>Pseudomonadota</taxon>
        <taxon>Gammaproteobacteria</taxon>
        <taxon>Lysobacterales</taxon>
        <taxon>Lysobacteraceae</taxon>
        <taxon>Lysobacter</taxon>
    </lineage>
</organism>
<dbReference type="EMBL" id="CP093547">
    <property type="protein sequence ID" value="UNP27980.1"/>
    <property type="molecule type" value="Genomic_DNA"/>
</dbReference>
<evidence type="ECO:0000313" key="2">
    <source>
        <dbReference type="Proteomes" id="UP000829194"/>
    </source>
</evidence>
<sequence length="154" mass="17998">MKSHDLKYPSVVVDMLLGFVNGLNEYDRERGLKDTYGMYDPSKRKDWQKLFFEDGFVRYGFRFGPNGPIDFDTVIVSVNVLLESLRDPGFDWDWLITENDGYFEMPSFWTIINARLIFEEAYRAVYLHWQAAICNRGLSLPDPELLGIPQLETI</sequence>
<proteinExistence type="predicted"/>
<protein>
    <submittedName>
        <fullName evidence="1">Uncharacterized protein</fullName>
    </submittedName>
</protein>
<reference evidence="1 2" key="1">
    <citation type="submission" date="2022-03" db="EMBL/GenBank/DDBJ databases">
        <title>Complete genome sequence of Lysobacter capsici VKM B-2533 and Lysobacter gummosus 10.1.1, promising sources of lytic agents.</title>
        <authorList>
            <person name="Tarlachkov S.V."/>
            <person name="Kudryakova I.V."/>
            <person name="Afoshin A.S."/>
            <person name="Leontyevskaya E.A."/>
            <person name="Leontyevskaya N.V."/>
        </authorList>
    </citation>
    <scope>NUCLEOTIDE SEQUENCE [LARGE SCALE GENOMIC DNA]</scope>
    <source>
        <strain evidence="1 2">10.1.1</strain>
    </source>
</reference>
<keyword evidence="2" id="KW-1185">Reference proteome</keyword>
<dbReference type="Proteomes" id="UP000829194">
    <property type="component" value="Chromosome"/>
</dbReference>
<evidence type="ECO:0000313" key="1">
    <source>
        <dbReference type="EMBL" id="UNP27980.1"/>
    </source>
</evidence>
<gene>
    <name evidence="1" type="ORF">MOV92_15925</name>
</gene>